<organism evidence="1 2">
    <name type="scientific">Athelia psychrophila</name>
    <dbReference type="NCBI Taxonomy" id="1759441"/>
    <lineage>
        <taxon>Eukaryota</taxon>
        <taxon>Fungi</taxon>
        <taxon>Dikarya</taxon>
        <taxon>Basidiomycota</taxon>
        <taxon>Agaricomycotina</taxon>
        <taxon>Agaricomycetes</taxon>
        <taxon>Agaricomycetidae</taxon>
        <taxon>Atheliales</taxon>
        <taxon>Atheliaceae</taxon>
        <taxon>Athelia</taxon>
    </lineage>
</organism>
<dbReference type="PANTHER" id="PTHR31635:SF196">
    <property type="entry name" value="REVERSE TRANSCRIPTASE DOMAIN-CONTAINING PROTEIN-RELATED"/>
    <property type="match status" value="1"/>
</dbReference>
<protein>
    <recommendedName>
        <fullName evidence="3">Reverse transcriptase domain-containing protein</fullName>
    </recommendedName>
</protein>
<evidence type="ECO:0000313" key="2">
    <source>
        <dbReference type="Proteomes" id="UP000076532"/>
    </source>
</evidence>
<accession>A0A165WUV8</accession>
<dbReference type="AlphaFoldDB" id="A0A165WUV8"/>
<proteinExistence type="predicted"/>
<feature type="non-terminal residue" evidence="1">
    <location>
        <position position="1"/>
    </location>
</feature>
<dbReference type="EMBL" id="KV417735">
    <property type="protein sequence ID" value="KZP07936.1"/>
    <property type="molecule type" value="Genomic_DNA"/>
</dbReference>
<reference evidence="1 2" key="1">
    <citation type="journal article" date="2016" name="Mol. Biol. Evol.">
        <title>Comparative Genomics of Early-Diverging Mushroom-Forming Fungi Provides Insights into the Origins of Lignocellulose Decay Capabilities.</title>
        <authorList>
            <person name="Nagy L.G."/>
            <person name="Riley R."/>
            <person name="Tritt A."/>
            <person name="Adam C."/>
            <person name="Daum C."/>
            <person name="Floudas D."/>
            <person name="Sun H."/>
            <person name="Yadav J.S."/>
            <person name="Pangilinan J."/>
            <person name="Larsson K.H."/>
            <person name="Matsuura K."/>
            <person name="Barry K."/>
            <person name="Labutti K."/>
            <person name="Kuo R."/>
            <person name="Ohm R.A."/>
            <person name="Bhattacharya S.S."/>
            <person name="Shirouzu T."/>
            <person name="Yoshinaga Y."/>
            <person name="Martin F.M."/>
            <person name="Grigoriev I.V."/>
            <person name="Hibbett D.S."/>
        </authorList>
    </citation>
    <scope>NUCLEOTIDE SEQUENCE [LARGE SCALE GENOMIC DNA]</scope>
    <source>
        <strain evidence="1 2">CBS 109695</strain>
    </source>
</reference>
<keyword evidence="2" id="KW-1185">Reference proteome</keyword>
<dbReference type="STRING" id="436010.A0A165WUV8"/>
<evidence type="ECO:0000313" key="1">
    <source>
        <dbReference type="EMBL" id="KZP07936.1"/>
    </source>
</evidence>
<sequence>KAELLAEAFFPPLPTHELLPPDTQYPEPLKTSPYLTRERIQQTISKLKPYKAPGPDGIPNVVYKKCADLLIDHLYYIYRVICEHNVFHHHWLVTLMLVLRKGGKTQYDMASAHRLIGLCDIISKIHSTATANDILFIAESNNMLPA</sequence>
<name>A0A165WUV8_9AGAM</name>
<dbReference type="OrthoDB" id="412006at2759"/>
<dbReference type="Proteomes" id="UP000076532">
    <property type="component" value="Unassembled WGS sequence"/>
</dbReference>
<feature type="non-terminal residue" evidence="1">
    <location>
        <position position="146"/>
    </location>
</feature>
<dbReference type="PANTHER" id="PTHR31635">
    <property type="entry name" value="REVERSE TRANSCRIPTASE DOMAIN-CONTAINING PROTEIN-RELATED"/>
    <property type="match status" value="1"/>
</dbReference>
<gene>
    <name evidence="1" type="ORF">FIBSPDRAFT_703146</name>
</gene>
<evidence type="ECO:0008006" key="3">
    <source>
        <dbReference type="Google" id="ProtNLM"/>
    </source>
</evidence>